<protein>
    <submittedName>
        <fullName evidence="1">Uncharacterized protein</fullName>
    </submittedName>
</protein>
<gene>
    <name evidence="1" type="ORF">EJB05_02725</name>
</gene>
<dbReference type="Proteomes" id="UP000324897">
    <property type="component" value="Chromosome 6"/>
</dbReference>
<feature type="non-terminal residue" evidence="1">
    <location>
        <position position="1"/>
    </location>
</feature>
<feature type="non-terminal residue" evidence="1">
    <location>
        <position position="217"/>
    </location>
</feature>
<keyword evidence="2" id="KW-1185">Reference proteome</keyword>
<dbReference type="AlphaFoldDB" id="A0A5J9WVQ8"/>
<dbReference type="EMBL" id="RWGY01000002">
    <property type="protein sequence ID" value="TVU51310.1"/>
    <property type="molecule type" value="Genomic_DNA"/>
</dbReference>
<comment type="caution">
    <text evidence="1">The sequence shown here is derived from an EMBL/GenBank/DDBJ whole genome shotgun (WGS) entry which is preliminary data.</text>
</comment>
<evidence type="ECO:0000313" key="2">
    <source>
        <dbReference type="Proteomes" id="UP000324897"/>
    </source>
</evidence>
<organism evidence="1 2">
    <name type="scientific">Eragrostis curvula</name>
    <name type="common">weeping love grass</name>
    <dbReference type="NCBI Taxonomy" id="38414"/>
    <lineage>
        <taxon>Eukaryota</taxon>
        <taxon>Viridiplantae</taxon>
        <taxon>Streptophyta</taxon>
        <taxon>Embryophyta</taxon>
        <taxon>Tracheophyta</taxon>
        <taxon>Spermatophyta</taxon>
        <taxon>Magnoliopsida</taxon>
        <taxon>Liliopsida</taxon>
        <taxon>Poales</taxon>
        <taxon>Poaceae</taxon>
        <taxon>PACMAD clade</taxon>
        <taxon>Chloridoideae</taxon>
        <taxon>Eragrostideae</taxon>
        <taxon>Eragrostidinae</taxon>
        <taxon>Eragrostis</taxon>
    </lineage>
</organism>
<dbReference type="SUPFAM" id="SSF52047">
    <property type="entry name" value="RNI-like"/>
    <property type="match status" value="1"/>
</dbReference>
<dbReference type="Gene3D" id="3.80.10.10">
    <property type="entry name" value="Ribonuclease Inhibitor"/>
    <property type="match status" value="1"/>
</dbReference>
<dbReference type="OrthoDB" id="608610at2759"/>
<evidence type="ECO:0000313" key="1">
    <source>
        <dbReference type="EMBL" id="TVU51310.1"/>
    </source>
</evidence>
<proteinExistence type="predicted"/>
<dbReference type="Gramene" id="TVU51310">
    <property type="protein sequence ID" value="TVU51310"/>
    <property type="gene ID" value="EJB05_02725"/>
</dbReference>
<sequence length="217" mass="24235">TTRIFQVSINRSFSRFDKQATKTFAYLKYSDMWKTRKIGDYVPLSVEYGPKILVSLGADFWGPFSIHQAVHPCLHLCDIIDAKLVACVLDINTKEMITDVELRCSPCGADDAGVPRLSDNGIHFLTGVCRKLKSVRLINCSSLTEKAATIIASNCPALQNLMMFWSSITDDCVSQILESLTLGSCRQIGEDAIMSFLLDHAFLDKFKLKDMMAESHI</sequence>
<dbReference type="InterPro" id="IPR032675">
    <property type="entry name" value="LRR_dom_sf"/>
</dbReference>
<accession>A0A5J9WVQ8</accession>
<reference evidence="1 2" key="1">
    <citation type="journal article" date="2019" name="Sci. Rep.">
        <title>A high-quality genome of Eragrostis curvula grass provides insights into Poaceae evolution and supports new strategies to enhance forage quality.</title>
        <authorList>
            <person name="Carballo J."/>
            <person name="Santos B.A.C.M."/>
            <person name="Zappacosta D."/>
            <person name="Garbus I."/>
            <person name="Selva J.P."/>
            <person name="Gallo C.A."/>
            <person name="Diaz A."/>
            <person name="Albertini E."/>
            <person name="Caccamo M."/>
            <person name="Echenique V."/>
        </authorList>
    </citation>
    <scope>NUCLEOTIDE SEQUENCE [LARGE SCALE GENOMIC DNA]</scope>
    <source>
        <strain evidence="2">cv. Victoria</strain>
        <tissue evidence="1">Leaf</tissue>
    </source>
</reference>
<name>A0A5J9WVQ8_9POAL</name>